<feature type="region of interest" description="Disordered" evidence="3">
    <location>
        <begin position="256"/>
        <end position="275"/>
    </location>
</feature>
<comment type="caution">
    <text evidence="5">The sequence shown here is derived from an EMBL/GenBank/DDBJ whole genome shotgun (WGS) entry which is preliminary data.</text>
</comment>
<dbReference type="Proteomes" id="UP000266861">
    <property type="component" value="Unassembled WGS sequence"/>
</dbReference>
<dbReference type="PANTHER" id="PTHR48112">
    <property type="entry name" value="HIGH MOBILITY GROUP PROTEIN DSP1"/>
    <property type="match status" value="1"/>
</dbReference>
<keyword evidence="1 2" id="KW-0238">DNA-binding</keyword>
<evidence type="ECO:0000256" key="3">
    <source>
        <dbReference type="SAM" id="MobiDB-lite"/>
    </source>
</evidence>
<sequence>MEEKNKRRFKPVLKTTTISIPFDTSSSSIIPEQPLIKLQSMPKTVNASTQKRQKIQKVLDGQVKKITSPRKKKIPSDNTIPIIESEESNPSAVSTLRADSNIAVTQPASLVNSLPLGSNADNGRSSTSVAQESTIAASFPPAAKNSKKRKNKAALTDNVNNDGEVESKSRRTRKPKDPNAPKKPANSYLFFSMIKRNEIKDKNPNVDAKKIVALIGEAWRNLSEDEKKPYKEMVETAKKKYEEDLKVYNASINKNPIVDNTNNNKNKNQASISHDQKELSQSLVPLVPMQNLIEPRITLCNQQNDLLQVSSSQFLSPVGGVSLVGYTTYGQQQQQQEQETLLEMPDNGNKLDFQYQNMEIFDDYFIQYLNPNIPNIHISTTILPSFEKNIREYSDNQNISRNFSITQDEQQTQNVRQDLLHCQPYEPPTIIQHGPCESSDRNTSLYLFPPGERTQGSIELNRETIFSNAMPHYDSNSFSASMTHQTSSENSFLCQSFEPPLENKTEKNHESIQNANNNNSPVIIHSQERDSVNLLFQAFEPPPPNINNNVKAKNSSNSWYQNSNRIQYLMASPSSVHQYVRNTAIFQGYQEMSNAHHQNQVTQEMNTHRQTTHEIIDSNITKSNFSQYMHQHQQDASQGEELLSSQQVNQVNRVNQHQIHQMHQMIPKEITEYGTQQQHVNKSSSSSTMSNPQMIDNFTLHYPNDSSLNWSNEIKVPNMTRATDTDDCNI</sequence>
<feature type="compositionally biased region" description="Basic and acidic residues" evidence="3">
    <location>
        <begin position="165"/>
        <end position="180"/>
    </location>
</feature>
<protein>
    <recommendedName>
        <fullName evidence="4">HMG box domain-containing protein</fullName>
    </recommendedName>
</protein>
<organism evidence="5 6">
    <name type="scientific">Diversispora epigaea</name>
    <dbReference type="NCBI Taxonomy" id="1348612"/>
    <lineage>
        <taxon>Eukaryota</taxon>
        <taxon>Fungi</taxon>
        <taxon>Fungi incertae sedis</taxon>
        <taxon>Mucoromycota</taxon>
        <taxon>Glomeromycotina</taxon>
        <taxon>Glomeromycetes</taxon>
        <taxon>Diversisporales</taxon>
        <taxon>Diversisporaceae</taxon>
        <taxon>Diversispora</taxon>
    </lineage>
</organism>
<evidence type="ECO:0000256" key="1">
    <source>
        <dbReference type="ARBA" id="ARBA00023125"/>
    </source>
</evidence>
<feature type="region of interest" description="Disordered" evidence="3">
    <location>
        <begin position="112"/>
        <end position="185"/>
    </location>
</feature>
<dbReference type="EMBL" id="PQFF01000210">
    <property type="protein sequence ID" value="RHZ74070.1"/>
    <property type="molecule type" value="Genomic_DNA"/>
</dbReference>
<dbReference type="SUPFAM" id="SSF47095">
    <property type="entry name" value="HMG-box"/>
    <property type="match status" value="1"/>
</dbReference>
<feature type="domain" description="HMG box" evidence="4">
    <location>
        <begin position="181"/>
        <end position="249"/>
    </location>
</feature>
<feature type="compositionally biased region" description="Polar residues" evidence="3">
    <location>
        <begin position="112"/>
        <end position="136"/>
    </location>
</feature>
<keyword evidence="2" id="KW-0539">Nucleus</keyword>
<feature type="DNA-binding region" description="HMG box" evidence="2">
    <location>
        <begin position="181"/>
        <end position="249"/>
    </location>
</feature>
<dbReference type="PROSITE" id="PS50118">
    <property type="entry name" value="HMG_BOX_2"/>
    <property type="match status" value="1"/>
</dbReference>
<dbReference type="GO" id="GO:0005634">
    <property type="term" value="C:nucleus"/>
    <property type="evidence" value="ECO:0007669"/>
    <property type="project" value="UniProtKB-UniRule"/>
</dbReference>
<evidence type="ECO:0000313" key="6">
    <source>
        <dbReference type="Proteomes" id="UP000266861"/>
    </source>
</evidence>
<feature type="compositionally biased region" description="Low complexity" evidence="3">
    <location>
        <begin position="256"/>
        <end position="268"/>
    </location>
</feature>
<dbReference type="SMART" id="SM00398">
    <property type="entry name" value="HMG"/>
    <property type="match status" value="1"/>
</dbReference>
<dbReference type="Pfam" id="PF00505">
    <property type="entry name" value="HMG_box"/>
    <property type="match status" value="1"/>
</dbReference>
<proteinExistence type="predicted"/>
<dbReference type="OrthoDB" id="1919336at2759"/>
<dbReference type="STRING" id="1348612.A0A397IMW2"/>
<keyword evidence="6" id="KW-1185">Reference proteome</keyword>
<dbReference type="PANTHER" id="PTHR48112:SF22">
    <property type="entry name" value="MITOCHONDRIAL TRANSCRIPTION FACTOR A, ISOFORM B"/>
    <property type="match status" value="1"/>
</dbReference>
<evidence type="ECO:0000256" key="2">
    <source>
        <dbReference type="PROSITE-ProRule" id="PRU00267"/>
    </source>
</evidence>
<dbReference type="AlphaFoldDB" id="A0A397IMW2"/>
<reference evidence="5 6" key="1">
    <citation type="submission" date="2018-08" db="EMBL/GenBank/DDBJ databases">
        <title>Genome and evolution of the arbuscular mycorrhizal fungus Diversispora epigaea (formerly Glomus versiforme) and its bacterial endosymbionts.</title>
        <authorList>
            <person name="Sun X."/>
            <person name="Fei Z."/>
            <person name="Harrison M."/>
        </authorList>
    </citation>
    <scope>NUCLEOTIDE SEQUENCE [LARGE SCALE GENOMIC DNA]</scope>
    <source>
        <strain evidence="5 6">IT104</strain>
    </source>
</reference>
<dbReference type="InterPro" id="IPR036910">
    <property type="entry name" value="HMG_box_dom_sf"/>
</dbReference>
<gene>
    <name evidence="5" type="ORF">Glove_227g79</name>
</gene>
<dbReference type="InterPro" id="IPR050342">
    <property type="entry name" value="HMGB"/>
</dbReference>
<name>A0A397IMW2_9GLOM</name>
<dbReference type="InterPro" id="IPR009071">
    <property type="entry name" value="HMG_box_dom"/>
</dbReference>
<evidence type="ECO:0000259" key="4">
    <source>
        <dbReference type="PROSITE" id="PS50118"/>
    </source>
</evidence>
<dbReference type="Gene3D" id="1.10.30.10">
    <property type="entry name" value="High mobility group box domain"/>
    <property type="match status" value="1"/>
</dbReference>
<accession>A0A397IMW2</accession>
<evidence type="ECO:0000313" key="5">
    <source>
        <dbReference type="EMBL" id="RHZ74070.1"/>
    </source>
</evidence>
<dbReference type="GO" id="GO:0003677">
    <property type="term" value="F:DNA binding"/>
    <property type="evidence" value="ECO:0007669"/>
    <property type="project" value="UniProtKB-UniRule"/>
</dbReference>